<dbReference type="EMBL" id="JAOVZO020000001">
    <property type="protein sequence ID" value="MDC8010974.1"/>
    <property type="molecule type" value="Genomic_DNA"/>
</dbReference>
<accession>A0A9X3YFH0</accession>
<evidence type="ECO:0000313" key="2">
    <source>
        <dbReference type="Proteomes" id="UP001139971"/>
    </source>
</evidence>
<reference evidence="1" key="1">
    <citation type="submission" date="2023-02" db="EMBL/GenBank/DDBJ databases">
        <title>Tahibacter soli sp. nov. isolated from soil.</title>
        <authorList>
            <person name="Baek J.H."/>
            <person name="Lee J.K."/>
            <person name="Choi D.G."/>
            <person name="Jeon C.O."/>
        </authorList>
    </citation>
    <scope>NUCLEOTIDE SEQUENCE</scope>
    <source>
        <strain evidence="1">BL</strain>
    </source>
</reference>
<protein>
    <submittedName>
        <fullName evidence="1">Uncharacterized protein</fullName>
    </submittedName>
</protein>
<gene>
    <name evidence="1" type="ORF">OD750_000270</name>
</gene>
<dbReference type="AlphaFoldDB" id="A0A9X3YFH0"/>
<proteinExistence type="predicted"/>
<keyword evidence="2" id="KW-1185">Reference proteome</keyword>
<sequence>MATTMFFEGELVDKGGKQKNRIHLEFGRSSYYDGESLIYIAINGEWVILDEAQGREVYEAMDNLGGYLGYDRKPR</sequence>
<evidence type="ECO:0000313" key="1">
    <source>
        <dbReference type="EMBL" id="MDC8010974.1"/>
    </source>
</evidence>
<comment type="caution">
    <text evidence="1">The sequence shown here is derived from an EMBL/GenBank/DDBJ whole genome shotgun (WGS) entry which is preliminary data.</text>
</comment>
<dbReference type="Proteomes" id="UP001139971">
    <property type="component" value="Unassembled WGS sequence"/>
</dbReference>
<organism evidence="1 2">
    <name type="scientific">Tahibacter soli</name>
    <dbReference type="NCBI Taxonomy" id="2983605"/>
    <lineage>
        <taxon>Bacteria</taxon>
        <taxon>Pseudomonadati</taxon>
        <taxon>Pseudomonadota</taxon>
        <taxon>Gammaproteobacteria</taxon>
        <taxon>Lysobacterales</taxon>
        <taxon>Rhodanobacteraceae</taxon>
        <taxon>Tahibacter</taxon>
    </lineage>
</organism>
<name>A0A9X3YFH0_9GAMM</name>
<dbReference type="RefSeq" id="WP_263544395.1">
    <property type="nucleotide sequence ID" value="NZ_JAOVZO020000001.1"/>
</dbReference>